<dbReference type="Proteomes" id="UP000268891">
    <property type="component" value="Unassembled WGS sequence"/>
</dbReference>
<name>A0ACD2ETT9_9MYCO</name>
<evidence type="ECO:0000313" key="1">
    <source>
        <dbReference type="EMBL" id="RRR48662.1"/>
    </source>
</evidence>
<organism evidence="1 2">
    <name type="scientific">Mycolicibacter terrae</name>
    <dbReference type="NCBI Taxonomy" id="1788"/>
    <lineage>
        <taxon>Bacteria</taxon>
        <taxon>Bacillati</taxon>
        <taxon>Actinomycetota</taxon>
        <taxon>Actinomycetes</taxon>
        <taxon>Mycobacteriales</taxon>
        <taxon>Mycobacteriaceae</taxon>
        <taxon>Mycolicibacter</taxon>
    </lineage>
</organism>
<gene>
    <name evidence="1" type="ORF">EHH44_01110</name>
</gene>
<evidence type="ECO:0000313" key="2">
    <source>
        <dbReference type="Proteomes" id="UP000268891"/>
    </source>
</evidence>
<sequence>MEQLTTLDFGFVEAEDSDRRISLAIGGLITGGYRIATAGRHDQHPRPANPWRTVGKHLETAPTSG</sequence>
<reference evidence="1" key="1">
    <citation type="submission" date="2018-11" db="EMBL/GenBank/DDBJ databases">
        <authorList>
            <person name="Sattar A."/>
            <person name="Zunita Z."/>
            <person name="Jalila A."/>
            <person name="Saleha A.A."/>
        </authorList>
    </citation>
    <scope>NUCLEOTIDE SEQUENCE</scope>
    <source>
        <strain evidence="1">F12-74</strain>
    </source>
</reference>
<dbReference type="EMBL" id="RRZR01000001">
    <property type="protein sequence ID" value="RRR48662.1"/>
    <property type="molecule type" value="Genomic_DNA"/>
</dbReference>
<protein>
    <submittedName>
        <fullName evidence="1">Uncharacterized protein</fullName>
    </submittedName>
</protein>
<comment type="caution">
    <text evidence="1">The sequence shown here is derived from an EMBL/GenBank/DDBJ whole genome shotgun (WGS) entry which is preliminary data.</text>
</comment>
<proteinExistence type="predicted"/>
<keyword evidence="2" id="KW-1185">Reference proteome</keyword>
<accession>A0ACD2ETT9</accession>